<evidence type="ECO:0000313" key="7">
    <source>
        <dbReference type="EMBL" id="KAH8022178.1"/>
    </source>
</evidence>
<gene>
    <name evidence="7" type="ORF">HPB51_022575</name>
</gene>
<dbReference type="GO" id="GO:0008270">
    <property type="term" value="F:zinc ion binding"/>
    <property type="evidence" value="ECO:0007669"/>
    <property type="project" value="UniProtKB-KW"/>
</dbReference>
<keyword evidence="2" id="KW-0863">Zinc-finger</keyword>
<dbReference type="SMART" id="SM00980">
    <property type="entry name" value="THAP"/>
    <property type="match status" value="1"/>
</dbReference>
<evidence type="ECO:0000256" key="1">
    <source>
        <dbReference type="ARBA" id="ARBA00022723"/>
    </source>
</evidence>
<feature type="region of interest" description="Disordered" evidence="5">
    <location>
        <begin position="93"/>
        <end position="123"/>
    </location>
</feature>
<evidence type="ECO:0000256" key="2">
    <source>
        <dbReference type="ARBA" id="ARBA00022771"/>
    </source>
</evidence>
<evidence type="ECO:0000259" key="6">
    <source>
        <dbReference type="SMART" id="SM00980"/>
    </source>
</evidence>
<accession>A0A9J6DJ97</accession>
<keyword evidence="8" id="KW-1185">Reference proteome</keyword>
<feature type="domain" description="THAP-type" evidence="6">
    <location>
        <begin position="9"/>
        <end position="88"/>
    </location>
</feature>
<dbReference type="SUPFAM" id="SSF57716">
    <property type="entry name" value="Glucocorticoid receptor-like (DNA-binding domain)"/>
    <property type="match status" value="1"/>
</dbReference>
<dbReference type="Pfam" id="PF05485">
    <property type="entry name" value="THAP"/>
    <property type="match status" value="1"/>
</dbReference>
<dbReference type="Proteomes" id="UP000821866">
    <property type="component" value="Chromosome 7"/>
</dbReference>
<keyword evidence="3" id="KW-0862">Zinc</keyword>
<evidence type="ECO:0000256" key="3">
    <source>
        <dbReference type="ARBA" id="ARBA00022833"/>
    </source>
</evidence>
<dbReference type="AlphaFoldDB" id="A0A9J6DJ97"/>
<feature type="compositionally biased region" description="Low complexity" evidence="5">
    <location>
        <begin position="106"/>
        <end position="118"/>
    </location>
</feature>
<comment type="caution">
    <text evidence="7">The sequence shown here is derived from an EMBL/GenBank/DDBJ whole genome shotgun (WGS) entry which is preliminary data.</text>
</comment>
<evidence type="ECO:0000256" key="4">
    <source>
        <dbReference type="ARBA" id="ARBA00023125"/>
    </source>
</evidence>
<sequence>MSVMSTQAMRCFTYACDQARLEAWRRAIPRKDRVLRRTYHVCEKHLAPHFILKAWSAEINGHVLMSGSRRAGLSKDAVPSIFEGAPSYLSEKIRSPRKQSRRHACGAASSTSTGGISSRFQAEQQAATAPNSDAKVNKNSDVIAASDPATSPFDEMFCTASTLCLPTPSWGVHRIDLEGYRDLVFHDASLLRASDMCFPTEKLCM</sequence>
<keyword evidence="1" id="KW-0479">Metal-binding</keyword>
<dbReference type="EMBL" id="JABSTU010000009">
    <property type="protein sequence ID" value="KAH8022178.1"/>
    <property type="molecule type" value="Genomic_DNA"/>
</dbReference>
<name>A0A9J6DJ97_RHIMP</name>
<proteinExistence type="predicted"/>
<reference evidence="7" key="2">
    <citation type="submission" date="2021-09" db="EMBL/GenBank/DDBJ databases">
        <authorList>
            <person name="Jia N."/>
            <person name="Wang J."/>
            <person name="Shi W."/>
            <person name="Du L."/>
            <person name="Sun Y."/>
            <person name="Zhan W."/>
            <person name="Jiang J."/>
            <person name="Wang Q."/>
            <person name="Zhang B."/>
            <person name="Ji P."/>
            <person name="Sakyi L.B."/>
            <person name="Cui X."/>
            <person name="Yuan T."/>
            <person name="Jiang B."/>
            <person name="Yang W."/>
            <person name="Lam T.T.-Y."/>
            <person name="Chang Q."/>
            <person name="Ding S."/>
            <person name="Wang X."/>
            <person name="Zhu J."/>
            <person name="Ruan X."/>
            <person name="Zhao L."/>
            <person name="Wei J."/>
            <person name="Que T."/>
            <person name="Du C."/>
            <person name="Cheng J."/>
            <person name="Dai P."/>
            <person name="Han X."/>
            <person name="Huang E."/>
            <person name="Gao Y."/>
            <person name="Liu J."/>
            <person name="Shao H."/>
            <person name="Ye R."/>
            <person name="Li L."/>
            <person name="Wei W."/>
            <person name="Wang X."/>
            <person name="Wang C."/>
            <person name="Huo Q."/>
            <person name="Li W."/>
            <person name="Guo W."/>
            <person name="Chen H."/>
            <person name="Chen S."/>
            <person name="Zhou L."/>
            <person name="Zhou L."/>
            <person name="Ni X."/>
            <person name="Tian J."/>
            <person name="Zhou Y."/>
            <person name="Sheng Y."/>
            <person name="Liu T."/>
            <person name="Pan Y."/>
            <person name="Xia L."/>
            <person name="Li J."/>
            <person name="Zhao F."/>
            <person name="Cao W."/>
        </authorList>
    </citation>
    <scope>NUCLEOTIDE SEQUENCE</scope>
    <source>
        <strain evidence="7">Rmic-2018</strain>
        <tissue evidence="7">Larvae</tissue>
    </source>
</reference>
<reference evidence="7" key="1">
    <citation type="journal article" date="2020" name="Cell">
        <title>Large-Scale Comparative Analyses of Tick Genomes Elucidate Their Genetic Diversity and Vector Capacities.</title>
        <authorList>
            <consortium name="Tick Genome and Microbiome Consortium (TIGMIC)"/>
            <person name="Jia N."/>
            <person name="Wang J."/>
            <person name="Shi W."/>
            <person name="Du L."/>
            <person name="Sun Y."/>
            <person name="Zhan W."/>
            <person name="Jiang J.F."/>
            <person name="Wang Q."/>
            <person name="Zhang B."/>
            <person name="Ji P."/>
            <person name="Bell-Sakyi L."/>
            <person name="Cui X.M."/>
            <person name="Yuan T.T."/>
            <person name="Jiang B.G."/>
            <person name="Yang W.F."/>
            <person name="Lam T.T."/>
            <person name="Chang Q.C."/>
            <person name="Ding S.J."/>
            <person name="Wang X.J."/>
            <person name="Zhu J.G."/>
            <person name="Ruan X.D."/>
            <person name="Zhao L."/>
            <person name="Wei J.T."/>
            <person name="Ye R.Z."/>
            <person name="Que T.C."/>
            <person name="Du C.H."/>
            <person name="Zhou Y.H."/>
            <person name="Cheng J.X."/>
            <person name="Dai P.F."/>
            <person name="Guo W.B."/>
            <person name="Han X.H."/>
            <person name="Huang E.J."/>
            <person name="Li L.F."/>
            <person name="Wei W."/>
            <person name="Gao Y.C."/>
            <person name="Liu J.Z."/>
            <person name="Shao H.Z."/>
            <person name="Wang X."/>
            <person name="Wang C.C."/>
            <person name="Yang T.C."/>
            <person name="Huo Q.B."/>
            <person name="Li W."/>
            <person name="Chen H.Y."/>
            <person name="Chen S.E."/>
            <person name="Zhou L.G."/>
            <person name="Ni X.B."/>
            <person name="Tian J.H."/>
            <person name="Sheng Y."/>
            <person name="Liu T."/>
            <person name="Pan Y.S."/>
            <person name="Xia L.Y."/>
            <person name="Li J."/>
            <person name="Zhao F."/>
            <person name="Cao W.C."/>
        </authorList>
    </citation>
    <scope>NUCLEOTIDE SEQUENCE</scope>
    <source>
        <strain evidence="7">Rmic-2018</strain>
    </source>
</reference>
<organism evidence="7 8">
    <name type="scientific">Rhipicephalus microplus</name>
    <name type="common">Cattle tick</name>
    <name type="synonym">Boophilus microplus</name>
    <dbReference type="NCBI Taxonomy" id="6941"/>
    <lineage>
        <taxon>Eukaryota</taxon>
        <taxon>Metazoa</taxon>
        <taxon>Ecdysozoa</taxon>
        <taxon>Arthropoda</taxon>
        <taxon>Chelicerata</taxon>
        <taxon>Arachnida</taxon>
        <taxon>Acari</taxon>
        <taxon>Parasitiformes</taxon>
        <taxon>Ixodida</taxon>
        <taxon>Ixodoidea</taxon>
        <taxon>Ixodidae</taxon>
        <taxon>Rhipicephalinae</taxon>
        <taxon>Rhipicephalus</taxon>
        <taxon>Boophilus</taxon>
    </lineage>
</organism>
<feature type="compositionally biased region" description="Basic residues" evidence="5">
    <location>
        <begin position="95"/>
        <end position="104"/>
    </location>
</feature>
<protein>
    <recommendedName>
        <fullName evidence="6">THAP-type domain-containing protein</fullName>
    </recommendedName>
</protein>
<dbReference type="GO" id="GO:0003677">
    <property type="term" value="F:DNA binding"/>
    <property type="evidence" value="ECO:0007669"/>
    <property type="project" value="UniProtKB-KW"/>
</dbReference>
<evidence type="ECO:0000313" key="8">
    <source>
        <dbReference type="Proteomes" id="UP000821866"/>
    </source>
</evidence>
<evidence type="ECO:0000256" key="5">
    <source>
        <dbReference type="SAM" id="MobiDB-lite"/>
    </source>
</evidence>
<keyword evidence="4" id="KW-0238">DNA-binding</keyword>
<dbReference type="InterPro" id="IPR006612">
    <property type="entry name" value="THAP_Znf"/>
</dbReference>